<dbReference type="InterPro" id="IPR043128">
    <property type="entry name" value="Rev_trsase/Diguanyl_cyclase"/>
</dbReference>
<feature type="transmembrane region" description="Helical" evidence="1">
    <location>
        <begin position="59"/>
        <end position="76"/>
    </location>
</feature>
<evidence type="ECO:0000313" key="4">
    <source>
        <dbReference type="EMBL" id="SFV34625.1"/>
    </source>
</evidence>
<dbReference type="SMART" id="SM00052">
    <property type="entry name" value="EAL"/>
    <property type="match status" value="1"/>
</dbReference>
<dbReference type="InterPro" id="IPR001633">
    <property type="entry name" value="EAL_dom"/>
</dbReference>
<dbReference type="Pfam" id="PF00563">
    <property type="entry name" value="EAL"/>
    <property type="match status" value="1"/>
</dbReference>
<dbReference type="Proteomes" id="UP000199423">
    <property type="component" value="Unassembled WGS sequence"/>
</dbReference>
<proteinExistence type="predicted"/>
<evidence type="ECO:0000313" key="5">
    <source>
        <dbReference type="Proteomes" id="UP000199423"/>
    </source>
</evidence>
<evidence type="ECO:0000256" key="1">
    <source>
        <dbReference type="SAM" id="Phobius"/>
    </source>
</evidence>
<feature type="transmembrane region" description="Helical" evidence="1">
    <location>
        <begin position="12"/>
        <end position="29"/>
    </location>
</feature>
<dbReference type="PROSITE" id="PS50887">
    <property type="entry name" value="GGDEF"/>
    <property type="match status" value="1"/>
</dbReference>
<feature type="transmembrane region" description="Helical" evidence="1">
    <location>
        <begin position="35"/>
        <end position="52"/>
    </location>
</feature>
<evidence type="ECO:0000259" key="2">
    <source>
        <dbReference type="PROSITE" id="PS50883"/>
    </source>
</evidence>
<dbReference type="SUPFAM" id="SSF141868">
    <property type="entry name" value="EAL domain-like"/>
    <property type="match status" value="1"/>
</dbReference>
<dbReference type="CDD" id="cd01949">
    <property type="entry name" value="GGDEF"/>
    <property type="match status" value="1"/>
</dbReference>
<dbReference type="RefSeq" id="WP_092867871.1">
    <property type="nucleotide sequence ID" value="NZ_FPCH01000002.1"/>
</dbReference>
<dbReference type="OrthoDB" id="9814202at2"/>
<protein>
    <submittedName>
        <fullName evidence="4">Diguanylate cyclase (GGDEF) domain-containing protein</fullName>
    </submittedName>
</protein>
<keyword evidence="1" id="KW-1133">Transmembrane helix</keyword>
<keyword evidence="1" id="KW-0812">Transmembrane</keyword>
<dbReference type="NCBIfam" id="TIGR00254">
    <property type="entry name" value="GGDEF"/>
    <property type="match status" value="1"/>
</dbReference>
<dbReference type="CDD" id="cd01948">
    <property type="entry name" value="EAL"/>
    <property type="match status" value="1"/>
</dbReference>
<dbReference type="InterPro" id="IPR052155">
    <property type="entry name" value="Biofilm_reg_signaling"/>
</dbReference>
<dbReference type="EMBL" id="FPCH01000002">
    <property type="protein sequence ID" value="SFV34625.1"/>
    <property type="molecule type" value="Genomic_DNA"/>
</dbReference>
<gene>
    <name evidence="4" type="ORF">SAMN04488557_2384</name>
</gene>
<dbReference type="PANTHER" id="PTHR44757">
    <property type="entry name" value="DIGUANYLATE CYCLASE DGCP"/>
    <property type="match status" value="1"/>
</dbReference>
<accession>A0A1I7NIY7</accession>
<keyword evidence="1" id="KW-0472">Membrane</keyword>
<dbReference type="PROSITE" id="PS50883">
    <property type="entry name" value="EAL"/>
    <property type="match status" value="1"/>
</dbReference>
<reference evidence="5" key="1">
    <citation type="submission" date="2016-10" db="EMBL/GenBank/DDBJ databases">
        <authorList>
            <person name="Varghese N."/>
            <person name="Submissions S."/>
        </authorList>
    </citation>
    <scope>NUCLEOTIDE SEQUENCE [LARGE SCALE GENOMIC DNA]</scope>
    <source>
        <strain evidence="5">DSM 1565</strain>
    </source>
</reference>
<dbReference type="Gene3D" id="3.30.70.270">
    <property type="match status" value="1"/>
</dbReference>
<dbReference type="InterPro" id="IPR029787">
    <property type="entry name" value="Nucleotide_cyclase"/>
</dbReference>
<feature type="domain" description="EAL" evidence="2">
    <location>
        <begin position="298"/>
        <end position="548"/>
    </location>
</feature>
<dbReference type="PANTHER" id="PTHR44757:SF2">
    <property type="entry name" value="BIOFILM ARCHITECTURE MAINTENANCE PROTEIN MBAA"/>
    <property type="match status" value="1"/>
</dbReference>
<dbReference type="InterPro" id="IPR000160">
    <property type="entry name" value="GGDEF_dom"/>
</dbReference>
<dbReference type="Gene3D" id="3.20.20.450">
    <property type="entry name" value="EAL domain"/>
    <property type="match status" value="1"/>
</dbReference>
<sequence length="564" mass="61326">MQPLSPMTRALWAAGVSAALAASLFLAIAISSDNFVAFLPTHAVLLMALILSSDAKLRLVMVGFAALTSMMISSTLGGSLIAAAAFAIANTGELLIAALLIERLRRPSDAKTALQATKDPKIEWRPQYSADRDCLTGLASRALLIELIGAAKSRSDDVALLFIDLDNFKSVNDTFGHNIGDYLLKTVAGRLRGSVKETDIVARLGDDEFAVLLDRGTQPAAAEIVARRISDLLNAPMTVGGHDIRVGASIGVACWQPDTSSAWELFRRADAALYSTKSTGRGNYKFFEPDMDRRLQQRQELEQDLRKAVADRSFDVHYQPIVRLATNELIGLEALIRWNHAKRGRVSPAEFIPVAEELGLIAPIGDWVLRRACHDAARWPAHVKISVNFSRAQFECPHVVDRLKSALSETGLAPNRLQLEITETTIMSDFAKANALLGELRELGIETAMDDFGTGYSSLSCLRNCSFDRLKIDRSFINDLTTSLEARLVLSTIVKLARTLGMHTTAEGVETMEQYDIVKAEGCSEIQGYYFSAAKSAAEVSAYFESGANSVSVASGIKPQSIAQ</sequence>
<dbReference type="SUPFAM" id="SSF55073">
    <property type="entry name" value="Nucleotide cyclase"/>
    <property type="match status" value="1"/>
</dbReference>
<feature type="domain" description="GGDEF" evidence="3">
    <location>
        <begin position="156"/>
        <end position="289"/>
    </location>
</feature>
<dbReference type="InterPro" id="IPR035919">
    <property type="entry name" value="EAL_sf"/>
</dbReference>
<dbReference type="SMART" id="SM00267">
    <property type="entry name" value="GGDEF"/>
    <property type="match status" value="1"/>
</dbReference>
<name>A0A1I7NIY7_9HYPH</name>
<keyword evidence="5" id="KW-1185">Reference proteome</keyword>
<dbReference type="Pfam" id="PF00990">
    <property type="entry name" value="GGDEF"/>
    <property type="match status" value="1"/>
</dbReference>
<evidence type="ECO:0000259" key="3">
    <source>
        <dbReference type="PROSITE" id="PS50887"/>
    </source>
</evidence>
<organism evidence="4 5">
    <name type="scientific">Hyphomicrobium facile</name>
    <dbReference type="NCBI Taxonomy" id="51670"/>
    <lineage>
        <taxon>Bacteria</taxon>
        <taxon>Pseudomonadati</taxon>
        <taxon>Pseudomonadota</taxon>
        <taxon>Alphaproteobacteria</taxon>
        <taxon>Hyphomicrobiales</taxon>
        <taxon>Hyphomicrobiaceae</taxon>
        <taxon>Hyphomicrobium</taxon>
    </lineage>
</organism>
<dbReference type="AlphaFoldDB" id="A0A1I7NIY7"/>
<dbReference type="STRING" id="51670.SAMN04488557_2384"/>